<reference evidence="2" key="1">
    <citation type="submission" date="2022-11" db="UniProtKB">
        <authorList>
            <consortium name="WormBaseParasite"/>
        </authorList>
    </citation>
    <scope>IDENTIFICATION</scope>
</reference>
<dbReference type="AlphaFoldDB" id="A0A915D0C9"/>
<accession>A0A915D0C9</accession>
<protein>
    <submittedName>
        <fullName evidence="2">Uncharacterized protein</fullName>
    </submittedName>
</protein>
<evidence type="ECO:0000313" key="2">
    <source>
        <dbReference type="WBParaSite" id="jg14053"/>
    </source>
</evidence>
<evidence type="ECO:0000313" key="1">
    <source>
        <dbReference type="Proteomes" id="UP000887574"/>
    </source>
</evidence>
<proteinExistence type="predicted"/>
<name>A0A915D0C9_9BILA</name>
<dbReference type="Proteomes" id="UP000887574">
    <property type="component" value="Unplaced"/>
</dbReference>
<dbReference type="WBParaSite" id="jg14053">
    <property type="protein sequence ID" value="jg14053"/>
    <property type="gene ID" value="jg14053"/>
</dbReference>
<sequence length="86" mass="9754">MVAIGTLFASICAGLEVVTNDENKRETSSHDFNSFWTNDSYSPAIKMVSYSDPVILRCMKAQEFKPWSFGAPIKGFQMLLLTFLYF</sequence>
<organism evidence="1 2">
    <name type="scientific">Ditylenchus dipsaci</name>
    <dbReference type="NCBI Taxonomy" id="166011"/>
    <lineage>
        <taxon>Eukaryota</taxon>
        <taxon>Metazoa</taxon>
        <taxon>Ecdysozoa</taxon>
        <taxon>Nematoda</taxon>
        <taxon>Chromadorea</taxon>
        <taxon>Rhabditida</taxon>
        <taxon>Tylenchina</taxon>
        <taxon>Tylenchomorpha</taxon>
        <taxon>Sphaerularioidea</taxon>
        <taxon>Anguinidae</taxon>
        <taxon>Anguininae</taxon>
        <taxon>Ditylenchus</taxon>
    </lineage>
</organism>
<keyword evidence="1" id="KW-1185">Reference proteome</keyword>